<keyword evidence="3" id="KW-1185">Reference proteome</keyword>
<feature type="region of interest" description="Disordered" evidence="1">
    <location>
        <begin position="18"/>
        <end position="47"/>
    </location>
</feature>
<proteinExistence type="predicted"/>
<dbReference type="EMBL" id="QBIY01012827">
    <property type="protein sequence ID" value="RXN15804.1"/>
    <property type="molecule type" value="Genomic_DNA"/>
</dbReference>
<dbReference type="AlphaFoldDB" id="A0A498M985"/>
<evidence type="ECO:0000313" key="3">
    <source>
        <dbReference type="Proteomes" id="UP000290572"/>
    </source>
</evidence>
<dbReference type="Proteomes" id="UP000290572">
    <property type="component" value="Unassembled WGS sequence"/>
</dbReference>
<organism evidence="2 3">
    <name type="scientific">Labeo rohita</name>
    <name type="common">Indian major carp</name>
    <name type="synonym">Cyprinus rohita</name>
    <dbReference type="NCBI Taxonomy" id="84645"/>
    <lineage>
        <taxon>Eukaryota</taxon>
        <taxon>Metazoa</taxon>
        <taxon>Chordata</taxon>
        <taxon>Craniata</taxon>
        <taxon>Vertebrata</taxon>
        <taxon>Euteleostomi</taxon>
        <taxon>Actinopterygii</taxon>
        <taxon>Neopterygii</taxon>
        <taxon>Teleostei</taxon>
        <taxon>Ostariophysi</taxon>
        <taxon>Cypriniformes</taxon>
        <taxon>Cyprinidae</taxon>
        <taxon>Labeoninae</taxon>
        <taxon>Labeonini</taxon>
        <taxon>Labeo</taxon>
    </lineage>
</organism>
<evidence type="ECO:0000256" key="1">
    <source>
        <dbReference type="SAM" id="MobiDB-lite"/>
    </source>
</evidence>
<comment type="caution">
    <text evidence="2">The sequence shown here is derived from an EMBL/GenBank/DDBJ whole genome shotgun (WGS) entry which is preliminary data.</text>
</comment>
<reference evidence="2 3" key="1">
    <citation type="submission" date="2018-03" db="EMBL/GenBank/DDBJ databases">
        <title>Draft genome sequence of Rohu Carp (Labeo rohita).</title>
        <authorList>
            <person name="Das P."/>
            <person name="Kushwaha B."/>
            <person name="Joshi C.G."/>
            <person name="Kumar D."/>
            <person name="Nagpure N.S."/>
            <person name="Sahoo L."/>
            <person name="Das S.P."/>
            <person name="Bit A."/>
            <person name="Patnaik S."/>
            <person name="Meher P.K."/>
            <person name="Jayasankar P."/>
            <person name="Koringa P.G."/>
            <person name="Patel N.V."/>
            <person name="Hinsu A.T."/>
            <person name="Kumar R."/>
            <person name="Pandey M."/>
            <person name="Agarwal S."/>
            <person name="Srivastava S."/>
            <person name="Singh M."/>
            <person name="Iquebal M.A."/>
            <person name="Jaiswal S."/>
            <person name="Angadi U.B."/>
            <person name="Kumar N."/>
            <person name="Raza M."/>
            <person name="Shah T.M."/>
            <person name="Rai A."/>
            <person name="Jena J.K."/>
        </authorList>
    </citation>
    <scope>NUCLEOTIDE SEQUENCE [LARGE SCALE GENOMIC DNA]</scope>
    <source>
        <strain evidence="2">DASCIFA01</strain>
        <tissue evidence="2">Testis</tissue>
    </source>
</reference>
<gene>
    <name evidence="2" type="ORF">ROHU_027848</name>
</gene>
<evidence type="ECO:0000313" key="2">
    <source>
        <dbReference type="EMBL" id="RXN15804.1"/>
    </source>
</evidence>
<sequence>MSQKTLRARVSVILNCVPANPLPPPPVAAESREERQKQPCVEGPSDERMSTQFLHAHHSKKPPVSFTKASLCPSDDAGDLVSFGDAEDEVDDDDAMSTAASGSVACYKQSPIFGRRSAGCKFSQSKHECFPGGPVGAEGINDAPQVVNGSPPSENEPPRASHRALQPLSHLVSRQSGNRILNYLDDCLVIAQMRDALENHKCQLLEHLKHLGLLQQRWAAATRPVTAKGSCHSTCHRYMRLPLDLPPPQAAATPPATAIRACHSTCHRYMHLALDLPPPQAAATPPATAIRTCHSTHHRQICINRSVYSGDGEAAHDIVDLKGGIKHKLR</sequence>
<keyword evidence="2" id="KW-0675">Receptor</keyword>
<protein>
    <submittedName>
        <fullName evidence="2">Extracellular calcium-sensing receptor-like protein</fullName>
    </submittedName>
</protein>
<accession>A0A498M985</accession>
<name>A0A498M985_LABRO</name>